<protein>
    <submittedName>
        <fullName evidence="2">Uncharacterized protein</fullName>
    </submittedName>
</protein>
<accession>A0A368FN68</accession>
<evidence type="ECO:0000313" key="3">
    <source>
        <dbReference type="Proteomes" id="UP000252519"/>
    </source>
</evidence>
<proteinExistence type="predicted"/>
<feature type="compositionally biased region" description="Low complexity" evidence="1">
    <location>
        <begin position="22"/>
        <end position="36"/>
    </location>
</feature>
<evidence type="ECO:0000313" key="2">
    <source>
        <dbReference type="EMBL" id="RCN33583.1"/>
    </source>
</evidence>
<dbReference type="EMBL" id="JOJR01000895">
    <property type="protein sequence ID" value="RCN33583.1"/>
    <property type="molecule type" value="Genomic_DNA"/>
</dbReference>
<dbReference type="AlphaFoldDB" id="A0A368FN68"/>
<name>A0A368FN68_ANCCA</name>
<gene>
    <name evidence="2" type="ORF">ANCCAN_20583</name>
</gene>
<dbReference type="Proteomes" id="UP000252519">
    <property type="component" value="Unassembled WGS sequence"/>
</dbReference>
<reference evidence="2 3" key="1">
    <citation type="submission" date="2014-10" db="EMBL/GenBank/DDBJ databases">
        <title>Draft genome of the hookworm Ancylostoma caninum.</title>
        <authorList>
            <person name="Mitreva M."/>
        </authorList>
    </citation>
    <scope>NUCLEOTIDE SEQUENCE [LARGE SCALE GENOMIC DNA]</scope>
    <source>
        <strain evidence="2 3">Baltimore</strain>
    </source>
</reference>
<feature type="region of interest" description="Disordered" evidence="1">
    <location>
        <begin position="22"/>
        <end position="46"/>
    </location>
</feature>
<organism evidence="2 3">
    <name type="scientific">Ancylostoma caninum</name>
    <name type="common">Dog hookworm</name>
    <dbReference type="NCBI Taxonomy" id="29170"/>
    <lineage>
        <taxon>Eukaryota</taxon>
        <taxon>Metazoa</taxon>
        <taxon>Ecdysozoa</taxon>
        <taxon>Nematoda</taxon>
        <taxon>Chromadorea</taxon>
        <taxon>Rhabditida</taxon>
        <taxon>Rhabditina</taxon>
        <taxon>Rhabditomorpha</taxon>
        <taxon>Strongyloidea</taxon>
        <taxon>Ancylostomatidae</taxon>
        <taxon>Ancylostomatinae</taxon>
        <taxon>Ancylostoma</taxon>
    </lineage>
</organism>
<evidence type="ECO:0000256" key="1">
    <source>
        <dbReference type="SAM" id="MobiDB-lite"/>
    </source>
</evidence>
<sequence>MDVSDPSLQVDTNTLNIEQVSLSLPSSPSASNRSAPSPLPTTDDFEYGEDLNTAFDDGDLDSIISPEGHMISNAPGTLHVTSYLYGPSSVDPYFSKDIYLLAIF</sequence>
<keyword evidence="3" id="KW-1185">Reference proteome</keyword>
<comment type="caution">
    <text evidence="2">The sequence shown here is derived from an EMBL/GenBank/DDBJ whole genome shotgun (WGS) entry which is preliminary data.</text>
</comment>